<protein>
    <submittedName>
        <fullName evidence="8">Xylulose 5-phosphate/phosphate translocator</fullName>
    </submittedName>
</protein>
<evidence type="ECO:0000313" key="9">
    <source>
        <dbReference type="Proteomes" id="UP000436088"/>
    </source>
</evidence>
<dbReference type="EMBL" id="VEPZ02001043">
    <property type="protein sequence ID" value="KAE8699077.1"/>
    <property type="molecule type" value="Genomic_DNA"/>
</dbReference>
<keyword evidence="4 6" id="KW-0472">Membrane</keyword>
<reference evidence="8" key="1">
    <citation type="submission" date="2019-09" db="EMBL/GenBank/DDBJ databases">
        <title>Draft genome information of white flower Hibiscus syriacus.</title>
        <authorList>
            <person name="Kim Y.-M."/>
        </authorList>
    </citation>
    <scope>NUCLEOTIDE SEQUENCE [LARGE SCALE GENOMIC DNA]</scope>
    <source>
        <strain evidence="8">YM2019G1</strain>
    </source>
</reference>
<accession>A0A6A3A5Y4</accession>
<dbReference type="PANTHER" id="PTHR11132">
    <property type="entry name" value="SOLUTE CARRIER FAMILY 35"/>
    <property type="match status" value="1"/>
</dbReference>
<evidence type="ECO:0000313" key="8">
    <source>
        <dbReference type="EMBL" id="KAE8699077.1"/>
    </source>
</evidence>
<feature type="transmembrane region" description="Helical" evidence="6">
    <location>
        <begin position="59"/>
        <end position="76"/>
    </location>
</feature>
<feature type="transmembrane region" description="Helical" evidence="6">
    <location>
        <begin position="152"/>
        <end position="170"/>
    </location>
</feature>
<feature type="transmembrane region" description="Helical" evidence="6">
    <location>
        <begin position="82"/>
        <end position="108"/>
    </location>
</feature>
<dbReference type="AlphaFoldDB" id="A0A6A3A5Y4"/>
<feature type="region of interest" description="Disordered" evidence="5">
    <location>
        <begin position="1"/>
        <end position="37"/>
    </location>
</feature>
<evidence type="ECO:0000259" key="7">
    <source>
        <dbReference type="Pfam" id="PF03151"/>
    </source>
</evidence>
<feature type="transmembrane region" description="Helical" evidence="6">
    <location>
        <begin position="120"/>
        <end position="140"/>
    </location>
</feature>
<dbReference type="Proteomes" id="UP000436088">
    <property type="component" value="Unassembled WGS sequence"/>
</dbReference>
<dbReference type="Pfam" id="PF03151">
    <property type="entry name" value="TPT"/>
    <property type="match status" value="1"/>
</dbReference>
<sequence length="277" mass="30523">MASFEKDPSFNHQNSSFLENPSRKLGSHVPKAVASSEPKLEAESVEAATAKSKAKTLQLALAFGLGSIWMLVLWSLKLQRIIKPFIIALLGPALFHTTGHISACVSFSKVSHVTKSSSPRFPLLFLLSSVIHTLVVFPIVPGCSLAAATEVSFNLLGLWGALIINVGFMLRNIYSKKSLQNFKEVNGLNLYGWISIISLFYMFPVAVFVEGYQWVRGYQNTIQTVGAASTFYIWVLLSGIFYHMQKQIKIGWCAALTEPCPGTLKVPSLNPPWDISL</sequence>
<evidence type="ECO:0000256" key="4">
    <source>
        <dbReference type="ARBA" id="ARBA00023136"/>
    </source>
</evidence>
<dbReference type="InterPro" id="IPR004853">
    <property type="entry name" value="Sugar_P_trans_dom"/>
</dbReference>
<feature type="transmembrane region" description="Helical" evidence="6">
    <location>
        <begin position="190"/>
        <end position="209"/>
    </location>
</feature>
<gene>
    <name evidence="8" type="ORF">F3Y22_tig00110596pilonHSYRG00008</name>
</gene>
<keyword evidence="3 6" id="KW-1133">Transmembrane helix</keyword>
<dbReference type="InterPro" id="IPR050186">
    <property type="entry name" value="TPT_transporter"/>
</dbReference>
<dbReference type="GO" id="GO:0016020">
    <property type="term" value="C:membrane"/>
    <property type="evidence" value="ECO:0007669"/>
    <property type="project" value="UniProtKB-SubCell"/>
</dbReference>
<comment type="subcellular location">
    <subcellularLocation>
        <location evidence="1">Membrane</location>
        <topology evidence="1">Multi-pass membrane protein</topology>
    </subcellularLocation>
</comment>
<name>A0A6A3A5Y4_HIBSY</name>
<feature type="domain" description="Sugar phosphate transporter" evidence="7">
    <location>
        <begin position="61"/>
        <end position="248"/>
    </location>
</feature>
<evidence type="ECO:0000256" key="2">
    <source>
        <dbReference type="ARBA" id="ARBA00022692"/>
    </source>
</evidence>
<keyword evidence="2 6" id="KW-0812">Transmembrane</keyword>
<evidence type="ECO:0000256" key="3">
    <source>
        <dbReference type="ARBA" id="ARBA00022989"/>
    </source>
</evidence>
<feature type="compositionally biased region" description="Polar residues" evidence="5">
    <location>
        <begin position="10"/>
        <end position="19"/>
    </location>
</feature>
<evidence type="ECO:0000256" key="6">
    <source>
        <dbReference type="SAM" id="Phobius"/>
    </source>
</evidence>
<evidence type="ECO:0000256" key="1">
    <source>
        <dbReference type="ARBA" id="ARBA00004141"/>
    </source>
</evidence>
<proteinExistence type="predicted"/>
<feature type="transmembrane region" description="Helical" evidence="6">
    <location>
        <begin position="221"/>
        <end position="242"/>
    </location>
</feature>
<evidence type="ECO:0000256" key="5">
    <source>
        <dbReference type="SAM" id="MobiDB-lite"/>
    </source>
</evidence>
<keyword evidence="9" id="KW-1185">Reference proteome</keyword>
<comment type="caution">
    <text evidence="8">The sequence shown here is derived from an EMBL/GenBank/DDBJ whole genome shotgun (WGS) entry which is preliminary data.</text>
</comment>
<organism evidence="8 9">
    <name type="scientific">Hibiscus syriacus</name>
    <name type="common">Rose of Sharon</name>
    <dbReference type="NCBI Taxonomy" id="106335"/>
    <lineage>
        <taxon>Eukaryota</taxon>
        <taxon>Viridiplantae</taxon>
        <taxon>Streptophyta</taxon>
        <taxon>Embryophyta</taxon>
        <taxon>Tracheophyta</taxon>
        <taxon>Spermatophyta</taxon>
        <taxon>Magnoliopsida</taxon>
        <taxon>eudicotyledons</taxon>
        <taxon>Gunneridae</taxon>
        <taxon>Pentapetalae</taxon>
        <taxon>rosids</taxon>
        <taxon>malvids</taxon>
        <taxon>Malvales</taxon>
        <taxon>Malvaceae</taxon>
        <taxon>Malvoideae</taxon>
        <taxon>Hibiscus</taxon>
    </lineage>
</organism>